<protein>
    <submittedName>
        <fullName evidence="2">Uncharacterized protein</fullName>
    </submittedName>
</protein>
<keyword evidence="1" id="KW-0812">Transmembrane</keyword>
<keyword evidence="1" id="KW-0472">Membrane</keyword>
<dbReference type="GO" id="GO:0097035">
    <property type="term" value="P:regulation of membrane lipid distribution"/>
    <property type="evidence" value="ECO:0007669"/>
    <property type="project" value="TreeGrafter"/>
</dbReference>
<feature type="transmembrane region" description="Helical" evidence="1">
    <location>
        <begin position="149"/>
        <end position="168"/>
    </location>
</feature>
<dbReference type="GO" id="GO:0007009">
    <property type="term" value="P:plasma membrane organization"/>
    <property type="evidence" value="ECO:0007669"/>
    <property type="project" value="TreeGrafter"/>
</dbReference>
<dbReference type="GO" id="GO:0071709">
    <property type="term" value="P:membrane assembly"/>
    <property type="evidence" value="ECO:0007669"/>
    <property type="project" value="TreeGrafter"/>
</dbReference>
<organism evidence="2 3">
    <name type="scientific">Microcebus murinus</name>
    <name type="common">Gray mouse lemur</name>
    <name type="synonym">Lemur murinus</name>
    <dbReference type="NCBI Taxonomy" id="30608"/>
    <lineage>
        <taxon>Eukaryota</taxon>
        <taxon>Metazoa</taxon>
        <taxon>Chordata</taxon>
        <taxon>Craniata</taxon>
        <taxon>Vertebrata</taxon>
        <taxon>Euteleostomi</taxon>
        <taxon>Mammalia</taxon>
        <taxon>Eutheria</taxon>
        <taxon>Euarchontoglires</taxon>
        <taxon>Primates</taxon>
        <taxon>Strepsirrhini</taxon>
        <taxon>Lemuriformes</taxon>
        <taxon>Cheirogaleidae</taxon>
        <taxon>Microcebus</taxon>
    </lineage>
</organism>
<reference evidence="2" key="1">
    <citation type="submission" date="2016-12" db="EMBL/GenBank/DDBJ databases">
        <title>Mouse lemur reference genome and diversity panel.</title>
        <authorList>
            <person name="Harris R."/>
            <person name="Larsen P."/>
            <person name="Liu Y."/>
            <person name="Hughes D.S."/>
            <person name="Murali S."/>
            <person name="Raveendran M."/>
            <person name="Korchina V."/>
            <person name="Wang M."/>
            <person name="Jhangiani S."/>
            <person name="Bandaranaike D."/>
            <person name="Bellair M."/>
            <person name="Blankenburg K."/>
            <person name="Chao H."/>
            <person name="Dahdouli M."/>
            <person name="Dinh H."/>
            <person name="Doddapaneni H."/>
            <person name="English A."/>
            <person name="Firestine M."/>
            <person name="Gnanaolivu R."/>
            <person name="Gross S."/>
            <person name="Hernandez B."/>
            <person name="Javaid M."/>
            <person name="Jayaseelan J."/>
            <person name="Jones J."/>
            <person name="Khan Z."/>
            <person name="Kovar C."/>
            <person name="Kurapati P."/>
            <person name="Le B."/>
            <person name="Lee S."/>
            <person name="Li M."/>
            <person name="Mathew T."/>
            <person name="Narasimhan A."/>
            <person name="Ngo D."/>
            <person name="Nguyen L."/>
            <person name="Okwuonu G."/>
            <person name="Ongeri F."/>
            <person name="Osuji N."/>
            <person name="Pu L.-L."/>
            <person name="Puazo M."/>
            <person name="Quiroz J."/>
            <person name="Raj R."/>
            <person name="Rajbhandari K."/>
            <person name="Reid J.G."/>
            <person name="Santibanez J."/>
            <person name="Sexton D."/>
            <person name="Skinner E."/>
            <person name="Vee V."/>
            <person name="Weissenberger G."/>
            <person name="Wu Y."/>
            <person name="Xin Y."/>
            <person name="Han Y."/>
            <person name="Campbell C."/>
            <person name="Brown A."/>
            <person name="Sullivan B."/>
            <person name="Shelton J."/>
            <person name="Brown S."/>
            <person name="Dudchenko O."/>
            <person name="Machol I."/>
            <person name="Durand N."/>
            <person name="Shamim M."/>
            <person name="Lieberman A."/>
            <person name="Muzny D.M."/>
            <person name="Richards S."/>
            <person name="Yoder A."/>
            <person name="Worley K.C."/>
            <person name="Rogers J."/>
            <person name="Gibbs R.A."/>
        </authorList>
    </citation>
    <scope>NUCLEOTIDE SEQUENCE [LARGE SCALE GENOMIC DNA]</scope>
</reference>
<name>A0A8C5UI11_MICMU</name>
<dbReference type="GO" id="GO:0005886">
    <property type="term" value="C:plasma membrane"/>
    <property type="evidence" value="ECO:0007669"/>
    <property type="project" value="TreeGrafter"/>
</dbReference>
<proteinExistence type="predicted"/>
<sequence>MAPLGLLTTGASFAASLGLHWGLQRLPTPGSAAHGRCKWRNMCVSLAHSLLAGPGLSLYPQMTTDPIHGHPPWAPVLTPPIPIPTGYFLTLGQAWELLCHHLVVASCLSSTVPSDHYMGISMLSLGLGLNSACLHLWKLLLLSYQAPSLALGVTRWAPLATLALFRLVPLRPGMSLWLLQQHKQVPLALVVLGGIGLVTVGVMSITLGVHILVIDVLQSWPHQPIPGHKETKGTRTCWDDKPVTMDDSTLTFSLKD</sequence>
<reference evidence="2" key="2">
    <citation type="submission" date="2025-08" db="UniProtKB">
        <authorList>
            <consortium name="Ensembl"/>
        </authorList>
    </citation>
    <scope>IDENTIFICATION</scope>
</reference>
<keyword evidence="3" id="KW-1185">Reference proteome</keyword>
<dbReference type="EMBL" id="ABDC03020367">
    <property type="status" value="NOT_ANNOTATED_CDS"/>
    <property type="molecule type" value="Genomic_DNA"/>
</dbReference>
<reference evidence="2" key="3">
    <citation type="submission" date="2025-09" db="UniProtKB">
        <authorList>
            <consortium name="Ensembl"/>
        </authorList>
    </citation>
    <scope>IDENTIFICATION</scope>
</reference>
<evidence type="ECO:0000256" key="1">
    <source>
        <dbReference type="SAM" id="Phobius"/>
    </source>
</evidence>
<evidence type="ECO:0000313" key="3">
    <source>
        <dbReference type="Proteomes" id="UP000694394"/>
    </source>
</evidence>
<dbReference type="Proteomes" id="UP000694394">
    <property type="component" value="Chromosome 16"/>
</dbReference>
<dbReference type="PANTHER" id="PTHR13439:SF2">
    <property type="entry name" value="TLC DOMAIN-CONTAINING PROTEIN 2"/>
    <property type="match status" value="1"/>
</dbReference>
<dbReference type="Ensembl" id="ENSMICT00000000163.3">
    <property type="protein sequence ID" value="ENSMICP00000000147.3"/>
    <property type="gene ID" value="ENSMICG00000000163.3"/>
</dbReference>
<accession>A0A8C5UI11</accession>
<feature type="transmembrane region" description="Helical" evidence="1">
    <location>
        <begin position="188"/>
        <end position="213"/>
    </location>
</feature>
<keyword evidence="1" id="KW-1133">Transmembrane helix</keyword>
<dbReference type="GeneTree" id="ENSGT00940000165249"/>
<dbReference type="GO" id="GO:0055091">
    <property type="term" value="P:phospholipid homeostasis"/>
    <property type="evidence" value="ECO:0007669"/>
    <property type="project" value="TreeGrafter"/>
</dbReference>
<dbReference type="InterPro" id="IPR050846">
    <property type="entry name" value="TLCD"/>
</dbReference>
<dbReference type="AlphaFoldDB" id="A0A8C5UI11"/>
<dbReference type="PANTHER" id="PTHR13439">
    <property type="entry name" value="CT120 PROTEIN"/>
    <property type="match status" value="1"/>
</dbReference>
<evidence type="ECO:0000313" key="2">
    <source>
        <dbReference type="Ensembl" id="ENSMICP00000000147.3"/>
    </source>
</evidence>